<accession>X1SBD8</accession>
<reference evidence="2" key="1">
    <citation type="journal article" date="2014" name="Front. Microbiol.">
        <title>High frequency of phylogenetically diverse reductive dehalogenase-homologous genes in deep subseafloor sedimentary metagenomes.</title>
        <authorList>
            <person name="Kawai M."/>
            <person name="Futagami T."/>
            <person name="Toyoda A."/>
            <person name="Takaki Y."/>
            <person name="Nishi S."/>
            <person name="Hori S."/>
            <person name="Arai W."/>
            <person name="Tsubouchi T."/>
            <person name="Morono Y."/>
            <person name="Uchiyama I."/>
            <person name="Ito T."/>
            <person name="Fujiyama A."/>
            <person name="Inagaki F."/>
            <person name="Takami H."/>
        </authorList>
    </citation>
    <scope>NUCLEOTIDE SEQUENCE</scope>
    <source>
        <strain evidence="2">Expedition CK06-06</strain>
    </source>
</reference>
<proteinExistence type="predicted"/>
<feature type="transmembrane region" description="Helical" evidence="1">
    <location>
        <begin position="87"/>
        <end position="106"/>
    </location>
</feature>
<dbReference type="AlphaFoldDB" id="X1SBD8"/>
<keyword evidence="1" id="KW-0472">Membrane</keyword>
<protein>
    <submittedName>
        <fullName evidence="2">Uncharacterized protein</fullName>
    </submittedName>
</protein>
<organism evidence="2">
    <name type="scientific">marine sediment metagenome</name>
    <dbReference type="NCBI Taxonomy" id="412755"/>
    <lineage>
        <taxon>unclassified sequences</taxon>
        <taxon>metagenomes</taxon>
        <taxon>ecological metagenomes</taxon>
    </lineage>
</organism>
<keyword evidence="1" id="KW-1133">Transmembrane helix</keyword>
<name>X1SBD8_9ZZZZ</name>
<evidence type="ECO:0000256" key="1">
    <source>
        <dbReference type="SAM" id="Phobius"/>
    </source>
</evidence>
<dbReference type="EMBL" id="BARW01013125">
    <property type="protein sequence ID" value="GAI76426.1"/>
    <property type="molecule type" value="Genomic_DNA"/>
</dbReference>
<feature type="transmembrane region" description="Helical" evidence="1">
    <location>
        <begin position="12"/>
        <end position="35"/>
    </location>
</feature>
<feature type="transmembrane region" description="Helical" evidence="1">
    <location>
        <begin position="41"/>
        <end position="57"/>
    </location>
</feature>
<comment type="caution">
    <text evidence="2">The sequence shown here is derived from an EMBL/GenBank/DDBJ whole genome shotgun (WGS) entry which is preliminary data.</text>
</comment>
<feature type="non-terminal residue" evidence="2">
    <location>
        <position position="107"/>
    </location>
</feature>
<gene>
    <name evidence="2" type="ORF">S12H4_24274</name>
</gene>
<keyword evidence="1" id="KW-0812">Transmembrane</keyword>
<evidence type="ECO:0000313" key="2">
    <source>
        <dbReference type="EMBL" id="GAI76426.1"/>
    </source>
</evidence>
<sequence>MFFSDLGISERYKIGWPVLVILGGIICGLFILLLTFLPTKWGVLGVIGMMVPFVAVLTGDVKRFFLAILVFALPIQLDVTIRHSGHLGGAAGFIISLFDITLAILYT</sequence>